<keyword evidence="1" id="KW-1133">Transmembrane helix</keyword>
<evidence type="ECO:0000313" key="2">
    <source>
        <dbReference type="EMBL" id="MRV73834.1"/>
    </source>
</evidence>
<feature type="transmembrane region" description="Helical" evidence="1">
    <location>
        <begin position="6"/>
        <end position="24"/>
    </location>
</feature>
<reference evidence="2 3" key="1">
    <citation type="submission" date="2019-11" db="EMBL/GenBank/DDBJ databases">
        <title>Novel species isolated from a subtropical stream in China.</title>
        <authorList>
            <person name="Lu H."/>
        </authorList>
    </citation>
    <scope>NUCLEOTIDE SEQUENCE [LARGE SCALE GENOMIC DNA]</scope>
    <source>
        <strain evidence="2 3">FT92W</strain>
    </source>
</reference>
<keyword evidence="1" id="KW-0812">Transmembrane</keyword>
<dbReference type="EMBL" id="WKJJ01000012">
    <property type="protein sequence ID" value="MRV73834.1"/>
    <property type="molecule type" value="Genomic_DNA"/>
</dbReference>
<proteinExistence type="predicted"/>
<keyword evidence="3" id="KW-1185">Reference proteome</keyword>
<evidence type="ECO:0000313" key="3">
    <source>
        <dbReference type="Proteomes" id="UP000446768"/>
    </source>
</evidence>
<protein>
    <submittedName>
        <fullName evidence="2">DUF2938 family protein</fullName>
    </submittedName>
</protein>
<name>A0A7X2IPZ7_9BURK</name>
<dbReference type="InterPro" id="IPR021329">
    <property type="entry name" value="DUF2938"/>
</dbReference>
<dbReference type="AlphaFoldDB" id="A0A7X2IPZ7"/>
<dbReference type="Pfam" id="PF11158">
    <property type="entry name" value="DUF2938"/>
    <property type="match status" value="1"/>
</dbReference>
<keyword evidence="1" id="KW-0472">Membrane</keyword>
<dbReference type="RefSeq" id="WP_154376815.1">
    <property type="nucleotide sequence ID" value="NZ_WKJJ01000012.1"/>
</dbReference>
<feature type="transmembrane region" description="Helical" evidence="1">
    <location>
        <begin position="97"/>
        <end position="118"/>
    </location>
</feature>
<evidence type="ECO:0000256" key="1">
    <source>
        <dbReference type="SAM" id="Phobius"/>
    </source>
</evidence>
<comment type="caution">
    <text evidence="2">The sequence shown here is derived from an EMBL/GenBank/DDBJ whole genome shotgun (WGS) entry which is preliminary data.</text>
</comment>
<dbReference type="Proteomes" id="UP000446768">
    <property type="component" value="Unassembled WGS sequence"/>
</dbReference>
<organism evidence="2 3">
    <name type="scientific">Pseudoduganella rivuli</name>
    <dbReference type="NCBI Taxonomy" id="2666085"/>
    <lineage>
        <taxon>Bacteria</taxon>
        <taxon>Pseudomonadati</taxon>
        <taxon>Pseudomonadota</taxon>
        <taxon>Betaproteobacteria</taxon>
        <taxon>Burkholderiales</taxon>
        <taxon>Oxalobacteraceae</taxon>
        <taxon>Telluria group</taxon>
        <taxon>Pseudoduganella</taxon>
    </lineage>
</organism>
<sequence length="159" mass="16532">MEIVKIALIGIGATAVLDGWLMLLKRLGVPTLNFAFIGRWAGHLVRGTFAHAAIAKSPPVRGELAMGWLMHYAIGIGFAALLVAVQGMQWAMQPTLLPALAAGLATVVAPLFVMQPAMGAGIASSKTATPLKNCLRSVANHTVFGLGLYAAAALTALLF</sequence>
<accession>A0A7X2IPZ7</accession>
<feature type="transmembrane region" description="Helical" evidence="1">
    <location>
        <begin position="66"/>
        <end position="85"/>
    </location>
</feature>
<gene>
    <name evidence="2" type="ORF">GJ700_19155</name>
</gene>
<feature type="transmembrane region" description="Helical" evidence="1">
    <location>
        <begin position="138"/>
        <end position="158"/>
    </location>
</feature>